<dbReference type="Proteomes" id="UP001358417">
    <property type="component" value="Unassembled WGS sequence"/>
</dbReference>
<accession>A0AAV9MYD0</accession>
<protein>
    <recommendedName>
        <fullName evidence="3">Transcription factor domain-containing protein</fullName>
    </recommendedName>
</protein>
<evidence type="ECO:0008006" key="3">
    <source>
        <dbReference type="Google" id="ProtNLM"/>
    </source>
</evidence>
<evidence type="ECO:0000313" key="1">
    <source>
        <dbReference type="EMBL" id="KAK5045513.1"/>
    </source>
</evidence>
<dbReference type="AlphaFoldDB" id="A0AAV9MYD0"/>
<dbReference type="RefSeq" id="XP_064701137.1">
    <property type="nucleotide sequence ID" value="XM_064852673.1"/>
</dbReference>
<gene>
    <name evidence="1" type="ORF">LTR84_009131</name>
</gene>
<dbReference type="PANTHER" id="PTHR38111">
    <property type="entry name" value="ZN(2)-C6 FUNGAL-TYPE DOMAIN-CONTAINING PROTEIN-RELATED"/>
    <property type="match status" value="1"/>
</dbReference>
<dbReference type="GeneID" id="89977292"/>
<keyword evidence="2" id="KW-1185">Reference proteome</keyword>
<dbReference type="EMBL" id="JAVRRD010000036">
    <property type="protein sequence ID" value="KAK5045513.1"/>
    <property type="molecule type" value="Genomic_DNA"/>
</dbReference>
<reference evidence="1 2" key="1">
    <citation type="submission" date="2023-08" db="EMBL/GenBank/DDBJ databases">
        <title>Black Yeasts Isolated from many extreme environments.</title>
        <authorList>
            <person name="Coleine C."/>
            <person name="Stajich J.E."/>
            <person name="Selbmann L."/>
        </authorList>
    </citation>
    <scope>NUCLEOTIDE SEQUENCE [LARGE SCALE GENOMIC DNA]</scope>
    <source>
        <strain evidence="1 2">CCFEE 5792</strain>
    </source>
</reference>
<proteinExistence type="predicted"/>
<organism evidence="1 2">
    <name type="scientific">Exophiala bonariae</name>
    <dbReference type="NCBI Taxonomy" id="1690606"/>
    <lineage>
        <taxon>Eukaryota</taxon>
        <taxon>Fungi</taxon>
        <taxon>Dikarya</taxon>
        <taxon>Ascomycota</taxon>
        <taxon>Pezizomycotina</taxon>
        <taxon>Eurotiomycetes</taxon>
        <taxon>Chaetothyriomycetidae</taxon>
        <taxon>Chaetothyriales</taxon>
        <taxon>Herpotrichiellaceae</taxon>
        <taxon>Exophiala</taxon>
    </lineage>
</organism>
<sequence length="385" mass="43782">MSHLTRSVFVGGPPGQRQEENSWVLTALRRDETLITHFAAFGVAKAYFARLYEQPWLLAEAAQDYGKALQQLNSSLASSASAAFARHLVAMFLLVFYELLCPTSHAGLYYHFRGIETLIHSQSPTFYQAQPNLGYFMQARVLVISGALLSSKKTFLAEHDWKFIPWSGQTFKSLYHEIWDHLSDVATLLEEFEKLTETKEKEVAGCNLLSNRVKKKFDSIESWRRRWDEQNSGKILHVGVDWRQTLLPRVDPIVNVSSALAYANQQCAREIMLYYTALLYLYSVTAKSQTLLQSPPTSHIHLELSSPGCGLHHVTWQIILSVDYLMTSSRVKAGMSFLTLGADAMLRCYKSADWLIDLLMRMADISGYGFFRQLLKYHVPHVISA</sequence>
<dbReference type="InterPro" id="IPR053178">
    <property type="entry name" value="Osmoadaptation_assoc"/>
</dbReference>
<evidence type="ECO:0000313" key="2">
    <source>
        <dbReference type="Proteomes" id="UP001358417"/>
    </source>
</evidence>
<comment type="caution">
    <text evidence="1">The sequence shown here is derived from an EMBL/GenBank/DDBJ whole genome shotgun (WGS) entry which is preliminary data.</text>
</comment>
<name>A0AAV9MYD0_9EURO</name>